<evidence type="ECO:0000256" key="1">
    <source>
        <dbReference type="ARBA" id="ARBA00001148"/>
    </source>
</evidence>
<keyword evidence="4" id="KW-0732">Signal</keyword>
<dbReference type="GO" id="GO:0050346">
    <property type="term" value="F:trans-L-3-hydroxyproline dehydratase activity"/>
    <property type="evidence" value="ECO:0007669"/>
    <property type="project" value="UniProtKB-EC"/>
</dbReference>
<accession>A0A261XUK5</accession>
<evidence type="ECO:0000313" key="5">
    <source>
        <dbReference type="EMBL" id="OZJ02046.1"/>
    </source>
</evidence>
<dbReference type="Pfam" id="PF05544">
    <property type="entry name" value="Pro_racemase"/>
    <property type="match status" value="1"/>
</dbReference>
<dbReference type="SUPFAM" id="SSF54506">
    <property type="entry name" value="Diaminopimelate epimerase-like"/>
    <property type="match status" value="1"/>
</dbReference>
<comment type="catalytic activity">
    <reaction evidence="1">
        <text>trans-3-hydroxy-L-proline = 1-pyrroline-2-carboxylate + H2O</text>
        <dbReference type="Rhea" id="RHEA:10320"/>
        <dbReference type="ChEBI" id="CHEBI:15377"/>
        <dbReference type="ChEBI" id="CHEBI:39785"/>
        <dbReference type="ChEBI" id="CHEBI:57938"/>
        <dbReference type="EC" id="4.2.1.77"/>
    </reaction>
</comment>
<name>A0A261XUK5_9FUNG</name>
<dbReference type="InterPro" id="IPR008794">
    <property type="entry name" value="Pro_racemase_fam"/>
</dbReference>
<dbReference type="OrthoDB" id="6409228at2759"/>
<dbReference type="EC" id="4.2.1.77" evidence="3"/>
<evidence type="ECO:0000313" key="6">
    <source>
        <dbReference type="Proteomes" id="UP000242875"/>
    </source>
</evidence>
<dbReference type="Proteomes" id="UP000242875">
    <property type="component" value="Unassembled WGS sequence"/>
</dbReference>
<evidence type="ECO:0000256" key="2">
    <source>
        <dbReference type="ARBA" id="ARBA00007529"/>
    </source>
</evidence>
<comment type="similarity">
    <text evidence="2">Belongs to the proline racemase family.</text>
</comment>
<protein>
    <recommendedName>
        <fullName evidence="3">trans-L-3-hydroxyproline dehydratase</fullName>
        <ecNumber evidence="3">4.2.1.77</ecNumber>
    </recommendedName>
</protein>
<dbReference type="PANTHER" id="PTHR33442:SF1">
    <property type="entry name" value="TRANS-3-HYDROXY-L-PROLINE DEHYDRATASE"/>
    <property type="match status" value="1"/>
</dbReference>
<dbReference type="AlphaFoldDB" id="A0A261XUK5"/>
<evidence type="ECO:0000256" key="4">
    <source>
        <dbReference type="SAM" id="SignalP"/>
    </source>
</evidence>
<proteinExistence type="inferred from homology"/>
<comment type="caution">
    <text evidence="5">The sequence shown here is derived from an EMBL/GenBank/DDBJ whole genome shotgun (WGS) entry which is preliminary data.</text>
</comment>
<reference evidence="5 6" key="1">
    <citation type="journal article" date="2017" name="Mycologia">
        <title>Bifiguratus adelaidae, gen. et sp. nov., a new member of Mucoromycotina in endophytic and soil-dwelling habitats.</title>
        <authorList>
            <person name="Torres-Cruz T.J."/>
            <person name="Billingsley Tobias T.L."/>
            <person name="Almatruk M."/>
            <person name="Hesse C."/>
            <person name="Kuske C.R."/>
            <person name="Desiro A."/>
            <person name="Benucci G.M."/>
            <person name="Bonito G."/>
            <person name="Stajich J.E."/>
            <person name="Dunlap C."/>
            <person name="Arnold A.E."/>
            <person name="Porras-Alfaro A."/>
        </authorList>
    </citation>
    <scope>NUCLEOTIDE SEQUENCE [LARGE SCALE GENOMIC DNA]</scope>
    <source>
        <strain evidence="5 6">AZ0501</strain>
    </source>
</reference>
<feature type="chain" id="PRO_5013034710" description="trans-L-3-hydroxyproline dehydratase" evidence="4">
    <location>
        <begin position="23"/>
        <end position="449"/>
    </location>
</feature>
<gene>
    <name evidence="5" type="ORF">BZG36_05548</name>
</gene>
<feature type="signal peptide" evidence="4">
    <location>
        <begin position="1"/>
        <end position="22"/>
    </location>
</feature>
<dbReference type="Gene3D" id="3.10.310.10">
    <property type="entry name" value="Diaminopimelate Epimerase, Chain A, domain 1"/>
    <property type="match status" value="1"/>
</dbReference>
<dbReference type="EMBL" id="MVBO01000197">
    <property type="protein sequence ID" value="OZJ02046.1"/>
    <property type="molecule type" value="Genomic_DNA"/>
</dbReference>
<keyword evidence="6" id="KW-1185">Reference proteome</keyword>
<dbReference type="GO" id="GO:0047580">
    <property type="term" value="F:4-hydroxyproline epimerase activity"/>
    <property type="evidence" value="ECO:0007669"/>
    <property type="project" value="TreeGrafter"/>
</dbReference>
<dbReference type="PANTHER" id="PTHR33442">
    <property type="entry name" value="TRANS-3-HYDROXY-L-PROLINE DEHYDRATASE"/>
    <property type="match status" value="1"/>
</dbReference>
<sequence length="449" mass="48010">MIPSLLYSLVFFFLFNTNFIRAQFSTGSGYIGYNLTCFGDPPSAIYSTSSTPANISTTVPEPDVYLNASVHVGEIDITVSNLTAKINLDARVLNLLKFNAGVDASIDRVSLLIQNVDAEVLLEARLANLVLMINDVLKSLDLNPVLATLGQDLGSIITTTVGGLTGGTPLASRSAPLSYILAHNILYSINDYSGHTHTNRVLTQSGSIIDQSLDDNGNIDKQQLVGSYLGDMTFNGHNHSVVMDGQAVRELEYVYTPFYGLDVVSAIYINATGTVVATQVLSESGGGGSSTIGDLAQLKAAAAQVPRRIWTLGATALERLSRTEVSVPGLGQVSFDVAFGGAFYAVVEAEPLQVGLTLQHYITLIDYGRRIKRAILENFKIEHPFEADLSSLFGVIFTGPANAPNHHSRNVTVYEDGEVDRSSTGTGVSARAALAFAKGEIAIVRNLDD</sequence>
<evidence type="ECO:0000256" key="3">
    <source>
        <dbReference type="ARBA" id="ARBA00013105"/>
    </source>
</evidence>
<organism evidence="5 6">
    <name type="scientific">Bifiguratus adelaidae</name>
    <dbReference type="NCBI Taxonomy" id="1938954"/>
    <lineage>
        <taxon>Eukaryota</taxon>
        <taxon>Fungi</taxon>
        <taxon>Fungi incertae sedis</taxon>
        <taxon>Mucoromycota</taxon>
        <taxon>Mucoromycotina</taxon>
        <taxon>Endogonomycetes</taxon>
        <taxon>Endogonales</taxon>
        <taxon>Endogonales incertae sedis</taxon>
        <taxon>Bifiguratus</taxon>
    </lineage>
</organism>